<reference evidence="4 5" key="1">
    <citation type="submission" date="2023-11" db="EMBL/GenBank/DDBJ databases">
        <authorList>
            <person name="Xu M."/>
            <person name="Jiang T."/>
        </authorList>
    </citation>
    <scope>NUCLEOTIDE SEQUENCE [LARGE SCALE GENOMIC DNA]</scope>
    <source>
        <strain evidence="4 5">SD</strain>
    </source>
</reference>
<keyword evidence="5" id="KW-1185">Reference proteome</keyword>
<dbReference type="SUPFAM" id="SSF48498">
    <property type="entry name" value="Tetracyclin repressor-like, C-terminal domain"/>
    <property type="match status" value="1"/>
</dbReference>
<evidence type="ECO:0000313" key="5">
    <source>
        <dbReference type="Proteomes" id="UP001277761"/>
    </source>
</evidence>
<dbReference type="PANTHER" id="PTHR30055">
    <property type="entry name" value="HTH-TYPE TRANSCRIPTIONAL REGULATOR RUTR"/>
    <property type="match status" value="1"/>
</dbReference>
<dbReference type="PROSITE" id="PS50977">
    <property type="entry name" value="HTH_TETR_2"/>
    <property type="match status" value="1"/>
</dbReference>
<dbReference type="InterPro" id="IPR009057">
    <property type="entry name" value="Homeodomain-like_sf"/>
</dbReference>
<dbReference type="InterPro" id="IPR050109">
    <property type="entry name" value="HTH-type_TetR-like_transc_reg"/>
</dbReference>
<evidence type="ECO:0000313" key="4">
    <source>
        <dbReference type="EMBL" id="MDX8150770.1"/>
    </source>
</evidence>
<dbReference type="Proteomes" id="UP001277761">
    <property type="component" value="Unassembled WGS sequence"/>
</dbReference>
<keyword evidence="1 2" id="KW-0238">DNA-binding</keyword>
<feature type="DNA-binding region" description="H-T-H motif" evidence="2">
    <location>
        <begin position="40"/>
        <end position="59"/>
    </location>
</feature>
<name>A0ABU4VIX0_9ACTN</name>
<feature type="domain" description="HTH tetR-type" evidence="3">
    <location>
        <begin position="17"/>
        <end position="77"/>
    </location>
</feature>
<dbReference type="Gene3D" id="1.10.357.10">
    <property type="entry name" value="Tetracycline Repressor, domain 2"/>
    <property type="match status" value="1"/>
</dbReference>
<protein>
    <submittedName>
        <fullName evidence="4">TetR/AcrR family transcriptional regulator</fullName>
    </submittedName>
</protein>
<proteinExistence type="predicted"/>
<dbReference type="EMBL" id="JAXAVX010000001">
    <property type="protein sequence ID" value="MDX8150770.1"/>
    <property type="molecule type" value="Genomic_DNA"/>
</dbReference>
<dbReference type="Pfam" id="PF00440">
    <property type="entry name" value="TetR_N"/>
    <property type="match status" value="1"/>
</dbReference>
<dbReference type="SUPFAM" id="SSF46689">
    <property type="entry name" value="Homeodomain-like"/>
    <property type="match status" value="1"/>
</dbReference>
<evidence type="ECO:0000259" key="3">
    <source>
        <dbReference type="PROSITE" id="PS50977"/>
    </source>
</evidence>
<comment type="caution">
    <text evidence="4">The sequence shown here is derived from an EMBL/GenBank/DDBJ whole genome shotgun (WGS) entry which is preliminary data.</text>
</comment>
<organism evidence="4 5">
    <name type="scientific">Patulibacter brassicae</name>
    <dbReference type="NCBI Taxonomy" id="1705717"/>
    <lineage>
        <taxon>Bacteria</taxon>
        <taxon>Bacillati</taxon>
        <taxon>Actinomycetota</taxon>
        <taxon>Thermoleophilia</taxon>
        <taxon>Solirubrobacterales</taxon>
        <taxon>Patulibacteraceae</taxon>
        <taxon>Patulibacter</taxon>
    </lineage>
</organism>
<dbReference type="RefSeq" id="WP_319952913.1">
    <property type="nucleotide sequence ID" value="NZ_JAXAVX010000001.1"/>
</dbReference>
<evidence type="ECO:0000256" key="2">
    <source>
        <dbReference type="PROSITE-ProRule" id="PRU00335"/>
    </source>
</evidence>
<dbReference type="InterPro" id="IPR036271">
    <property type="entry name" value="Tet_transcr_reg_TetR-rel_C_sf"/>
</dbReference>
<evidence type="ECO:0000256" key="1">
    <source>
        <dbReference type="ARBA" id="ARBA00023125"/>
    </source>
</evidence>
<dbReference type="InterPro" id="IPR001647">
    <property type="entry name" value="HTH_TetR"/>
</dbReference>
<sequence>MSTARVYGGQTADERVRARRRQLLDAGLAQLGDAGWAGATVRGVCEAAGLSTRFFYESFANLEALAGEVYDEIAALVTEEILAAIAAVPADDRAGQADAAVRTMVDALTGDPRRARVLLVEAHAAPALAPRRAASLAGLAEIIATLGRERYPAGPDAEPTIRIAATLLAGGLSELMVAWVDGALPVDRERLVADCSALVAGFGDLAAEIAAGR</sequence>
<gene>
    <name evidence="4" type="ORF">SK069_04115</name>
</gene>
<accession>A0ABU4VIX0</accession>
<dbReference type="PANTHER" id="PTHR30055:SF226">
    <property type="entry name" value="HTH-TYPE TRANSCRIPTIONAL REGULATOR PKSA"/>
    <property type="match status" value="1"/>
</dbReference>